<evidence type="ECO:0000259" key="12">
    <source>
        <dbReference type="Pfam" id="PF00696"/>
    </source>
</evidence>
<sequence length="246" mass="26397">MTGTDKPRRVLLKLSGEAFGGGAVGIDTKVVRRIAQEIVPAVRQGVQVAIVTGGGNFFRGAELQQAGIDRSRGDYMGMLGTVMNCLALQDFLEQEGQATRVQTAIAMGQVAEPYIPLKAIRHLEKGRVVIFGAGAGMPYFSTDTVSIQRSLEIHCDEVLMGKNGVDGVYTADPRKVEKAQRFATLSYNRALVDNLAVMDASALSMARDNRKPIRVFGLEEPGNVTKALLGEQLGTLVSTAQSTLVD</sequence>
<comment type="caution">
    <text evidence="11">Lacks conserved residue(s) required for the propagation of feature annotation.</text>
</comment>
<keyword evidence="4 11" id="KW-0963">Cytoplasm</keyword>
<dbReference type="GO" id="GO:0005524">
    <property type="term" value="F:ATP binding"/>
    <property type="evidence" value="ECO:0007669"/>
    <property type="project" value="UniProtKB-KW"/>
</dbReference>
<dbReference type="PIRSF" id="PIRSF005650">
    <property type="entry name" value="Uridylate_kin"/>
    <property type="match status" value="1"/>
</dbReference>
<dbReference type="Pfam" id="PF00696">
    <property type="entry name" value="AA_kinase"/>
    <property type="match status" value="1"/>
</dbReference>
<evidence type="ECO:0000256" key="11">
    <source>
        <dbReference type="HAMAP-Rule" id="MF_01220"/>
    </source>
</evidence>
<comment type="subunit">
    <text evidence="11">Homohexamer.</text>
</comment>
<dbReference type="GO" id="GO:0033862">
    <property type="term" value="F:UMP kinase activity"/>
    <property type="evidence" value="ECO:0007669"/>
    <property type="project" value="UniProtKB-EC"/>
</dbReference>
<dbReference type="InterPro" id="IPR011817">
    <property type="entry name" value="Uridylate_kinase"/>
</dbReference>
<evidence type="ECO:0000256" key="1">
    <source>
        <dbReference type="ARBA" id="ARBA00004496"/>
    </source>
</evidence>
<dbReference type="GO" id="GO:0044210">
    <property type="term" value="P:'de novo' CTP biosynthetic process"/>
    <property type="evidence" value="ECO:0007669"/>
    <property type="project" value="UniProtKB-UniRule"/>
</dbReference>
<comment type="caution">
    <text evidence="13">The sequence shown here is derived from an EMBL/GenBank/DDBJ whole genome shotgun (WGS) entry which is preliminary data.</text>
</comment>
<reference evidence="13 14" key="1">
    <citation type="submission" date="2014-03" db="EMBL/GenBank/DDBJ databases">
        <title>Genomics of Bifidobacteria.</title>
        <authorList>
            <person name="Ventura M."/>
            <person name="Milani C."/>
            <person name="Lugli G.A."/>
        </authorList>
    </citation>
    <scope>NUCLEOTIDE SEQUENCE [LARGE SCALE GENOMIC DNA]</scope>
    <source>
        <strain evidence="13 14">LMG 21395</strain>
    </source>
</reference>
<dbReference type="InterPro" id="IPR036393">
    <property type="entry name" value="AceGlu_kinase-like_sf"/>
</dbReference>
<feature type="binding site" evidence="11">
    <location>
        <begin position="13"/>
        <end position="16"/>
    </location>
    <ligand>
        <name>ATP</name>
        <dbReference type="ChEBI" id="CHEBI:30616"/>
    </ligand>
</feature>
<feature type="binding site" evidence="11">
    <location>
        <position position="55"/>
    </location>
    <ligand>
        <name>ATP</name>
        <dbReference type="ChEBI" id="CHEBI:30616"/>
    </ligand>
</feature>
<organism evidence="13 14">
    <name type="scientific">Bifidobacterium thermacidophilum subsp. thermacidophilum</name>
    <dbReference type="NCBI Taxonomy" id="79262"/>
    <lineage>
        <taxon>Bacteria</taxon>
        <taxon>Bacillati</taxon>
        <taxon>Actinomycetota</taxon>
        <taxon>Actinomycetes</taxon>
        <taxon>Bifidobacteriales</taxon>
        <taxon>Bifidobacteriaceae</taxon>
        <taxon>Bifidobacterium</taxon>
    </lineage>
</organism>
<keyword evidence="5 11" id="KW-0808">Transferase</keyword>
<dbReference type="HAMAP" id="MF_01220_B">
    <property type="entry name" value="PyrH_B"/>
    <property type="match status" value="1"/>
</dbReference>
<keyword evidence="6 11" id="KW-0547">Nucleotide-binding</keyword>
<comment type="subcellular location">
    <subcellularLocation>
        <location evidence="1 11">Cytoplasm</location>
    </subcellularLocation>
</comment>
<dbReference type="Gene3D" id="3.40.1160.10">
    <property type="entry name" value="Acetylglutamate kinase-like"/>
    <property type="match status" value="1"/>
</dbReference>
<keyword evidence="8 11" id="KW-0067">ATP-binding</keyword>
<dbReference type="GO" id="GO:0006225">
    <property type="term" value="P:UDP biosynthetic process"/>
    <property type="evidence" value="ECO:0007669"/>
    <property type="project" value="TreeGrafter"/>
</dbReference>
<evidence type="ECO:0000256" key="10">
    <source>
        <dbReference type="ARBA" id="ARBA00047767"/>
    </source>
</evidence>
<evidence type="ECO:0000256" key="3">
    <source>
        <dbReference type="ARBA" id="ARBA00007614"/>
    </source>
</evidence>
<dbReference type="EC" id="2.7.4.22" evidence="11"/>
<dbReference type="CDD" id="cd04254">
    <property type="entry name" value="AAK_UMPK-PyrH-Ec"/>
    <property type="match status" value="1"/>
</dbReference>
<evidence type="ECO:0000256" key="2">
    <source>
        <dbReference type="ARBA" id="ARBA00004791"/>
    </source>
</evidence>
<dbReference type="InterPro" id="IPR015963">
    <property type="entry name" value="Uridylate_kinase_bac"/>
</dbReference>
<evidence type="ECO:0000256" key="4">
    <source>
        <dbReference type="ARBA" id="ARBA00022490"/>
    </source>
</evidence>
<feature type="binding site" evidence="11">
    <location>
        <position position="74"/>
    </location>
    <ligand>
        <name>UMP</name>
        <dbReference type="ChEBI" id="CHEBI:57865"/>
    </ligand>
</feature>
<evidence type="ECO:0000256" key="7">
    <source>
        <dbReference type="ARBA" id="ARBA00022777"/>
    </source>
</evidence>
<name>A0A087E1J6_9BIFI</name>
<dbReference type="PANTHER" id="PTHR42833:SF4">
    <property type="entry name" value="URIDYLATE KINASE PUMPKIN, CHLOROPLASTIC"/>
    <property type="match status" value="1"/>
</dbReference>
<protein>
    <recommendedName>
        <fullName evidence="11">Uridylate kinase</fullName>
        <shortName evidence="11">UK</shortName>
        <ecNumber evidence="11">2.7.4.22</ecNumber>
    </recommendedName>
    <alternativeName>
        <fullName evidence="11">Uridine monophosphate kinase</fullName>
        <shortName evidence="11">UMP kinase</shortName>
        <shortName evidence="11">UMPK</shortName>
    </alternativeName>
</protein>
<evidence type="ECO:0000313" key="13">
    <source>
        <dbReference type="EMBL" id="KFJ01647.1"/>
    </source>
</evidence>
<evidence type="ECO:0000256" key="6">
    <source>
        <dbReference type="ARBA" id="ARBA00022741"/>
    </source>
</evidence>
<dbReference type="PANTHER" id="PTHR42833">
    <property type="entry name" value="URIDYLATE KINASE"/>
    <property type="match status" value="1"/>
</dbReference>
<comment type="function">
    <text evidence="11">Catalyzes the reversible phosphorylation of UMP to UDP.</text>
</comment>
<dbReference type="FunFam" id="3.40.1160.10:FF:000001">
    <property type="entry name" value="Uridylate kinase"/>
    <property type="match status" value="1"/>
</dbReference>
<feature type="binding site" evidence="11">
    <location>
        <position position="59"/>
    </location>
    <ligand>
        <name>ATP</name>
        <dbReference type="ChEBI" id="CHEBI:30616"/>
    </ligand>
</feature>
<dbReference type="SUPFAM" id="SSF53633">
    <property type="entry name" value="Carbamate kinase-like"/>
    <property type="match status" value="1"/>
</dbReference>
<dbReference type="InterPro" id="IPR001048">
    <property type="entry name" value="Asp/Glu/Uridylate_kinase"/>
</dbReference>
<dbReference type="AlphaFoldDB" id="A0A087E1J6"/>
<comment type="activity regulation">
    <text evidence="11">Inhibited by UTP.</text>
</comment>
<feature type="binding site" evidence="11">
    <location>
        <position position="163"/>
    </location>
    <ligand>
        <name>ATP</name>
        <dbReference type="ChEBI" id="CHEBI:30616"/>
    </ligand>
</feature>
<feature type="binding site" evidence="11">
    <location>
        <position position="54"/>
    </location>
    <ligand>
        <name>UMP</name>
        <dbReference type="ChEBI" id="CHEBI:57865"/>
    </ligand>
</feature>
<accession>A0A087E1J6</accession>
<dbReference type="UniPathway" id="UPA00159">
    <property type="reaction ID" value="UER00275"/>
</dbReference>
<dbReference type="OrthoDB" id="9807458at2"/>
<dbReference type="GO" id="GO:0005737">
    <property type="term" value="C:cytoplasm"/>
    <property type="evidence" value="ECO:0007669"/>
    <property type="project" value="UniProtKB-SubCell"/>
</dbReference>
<evidence type="ECO:0000256" key="9">
    <source>
        <dbReference type="ARBA" id="ARBA00022975"/>
    </source>
</evidence>
<feature type="domain" description="Aspartate/glutamate/uridylate kinase" evidence="12">
    <location>
        <begin position="10"/>
        <end position="216"/>
    </location>
</feature>
<feature type="binding site" evidence="11">
    <location>
        <begin position="135"/>
        <end position="142"/>
    </location>
    <ligand>
        <name>UMP</name>
        <dbReference type="ChEBI" id="CHEBI:57865"/>
    </ligand>
</feature>
<evidence type="ECO:0000256" key="5">
    <source>
        <dbReference type="ARBA" id="ARBA00022679"/>
    </source>
</evidence>
<evidence type="ECO:0000256" key="8">
    <source>
        <dbReference type="ARBA" id="ARBA00022840"/>
    </source>
</evidence>
<feature type="binding site" evidence="11">
    <location>
        <position position="169"/>
    </location>
    <ligand>
        <name>ATP</name>
        <dbReference type="ChEBI" id="CHEBI:30616"/>
    </ligand>
</feature>
<comment type="pathway">
    <text evidence="2 11">Pyrimidine metabolism; CTP biosynthesis via de novo pathway; UDP from UMP (UMPK route): step 1/1.</text>
</comment>
<dbReference type="Proteomes" id="UP000029003">
    <property type="component" value="Unassembled WGS sequence"/>
</dbReference>
<keyword evidence="7 11" id="KW-0418">Kinase</keyword>
<proteinExistence type="inferred from homology"/>
<dbReference type="NCBIfam" id="TIGR02075">
    <property type="entry name" value="pyrH_bact"/>
    <property type="match status" value="1"/>
</dbReference>
<comment type="catalytic activity">
    <reaction evidence="10 11">
        <text>UMP + ATP = UDP + ADP</text>
        <dbReference type="Rhea" id="RHEA:24400"/>
        <dbReference type="ChEBI" id="CHEBI:30616"/>
        <dbReference type="ChEBI" id="CHEBI:57865"/>
        <dbReference type="ChEBI" id="CHEBI:58223"/>
        <dbReference type="ChEBI" id="CHEBI:456216"/>
        <dbReference type="EC" id="2.7.4.22"/>
    </reaction>
</comment>
<gene>
    <name evidence="11" type="primary">pyrH</name>
    <name evidence="13" type="ORF">THER5_1541</name>
</gene>
<dbReference type="RefSeq" id="WP_029576767.1">
    <property type="nucleotide sequence ID" value="NZ_JGZT01000008.1"/>
</dbReference>
<comment type="similarity">
    <text evidence="3 11">Belongs to the UMP kinase family.</text>
</comment>
<keyword evidence="9 11" id="KW-0665">Pyrimidine biosynthesis</keyword>
<evidence type="ECO:0000313" key="14">
    <source>
        <dbReference type="Proteomes" id="UP000029003"/>
    </source>
</evidence>
<dbReference type="EMBL" id="JGZT01000008">
    <property type="protein sequence ID" value="KFJ01647.1"/>
    <property type="molecule type" value="Genomic_DNA"/>
</dbReference>
<feature type="binding site" evidence="11">
    <location>
        <position position="172"/>
    </location>
    <ligand>
        <name>ATP</name>
        <dbReference type="ChEBI" id="CHEBI:30616"/>
    </ligand>
</feature>